<accession>A0A3Q0G0H1</accession>
<dbReference type="KEGG" id="asn:112548947"/>
<evidence type="ECO:0000313" key="2">
    <source>
        <dbReference type="Proteomes" id="UP000189705"/>
    </source>
</evidence>
<organism evidence="2 3">
    <name type="scientific">Alligator sinensis</name>
    <name type="common">Chinese alligator</name>
    <dbReference type="NCBI Taxonomy" id="38654"/>
    <lineage>
        <taxon>Eukaryota</taxon>
        <taxon>Metazoa</taxon>
        <taxon>Chordata</taxon>
        <taxon>Craniata</taxon>
        <taxon>Vertebrata</taxon>
        <taxon>Euteleostomi</taxon>
        <taxon>Archelosauria</taxon>
        <taxon>Archosauria</taxon>
        <taxon>Crocodylia</taxon>
        <taxon>Alligatoridae</taxon>
        <taxon>Alligatorinae</taxon>
        <taxon>Alligator</taxon>
    </lineage>
</organism>
<evidence type="ECO:0000256" key="1">
    <source>
        <dbReference type="SAM" id="MobiDB-lite"/>
    </source>
</evidence>
<feature type="compositionally biased region" description="Basic and acidic residues" evidence="1">
    <location>
        <begin position="68"/>
        <end position="78"/>
    </location>
</feature>
<reference evidence="3" key="1">
    <citation type="submission" date="2025-08" db="UniProtKB">
        <authorList>
            <consortium name="RefSeq"/>
        </authorList>
    </citation>
    <scope>IDENTIFICATION</scope>
</reference>
<protein>
    <submittedName>
        <fullName evidence="3">Proline-rich transmembrane protein 2-like</fullName>
    </submittedName>
</protein>
<sequence length="138" mass="14583">MPSTAALQDPGDCCLEDPTAHRADRPVAESGERETPGPRDKPPPVPREEPLPPPDSGAGTLSSAEQKPPGEEPVKLELQRTCPGGLEERGSLTPEPGPVQKGHSRPPKQRQSLEVSRAPGPFGGKHSWGRAQEEPGGL</sequence>
<dbReference type="InParanoid" id="A0A3Q0G0H1"/>
<dbReference type="AlphaFoldDB" id="A0A3Q0G0H1"/>
<dbReference type="Proteomes" id="UP000189705">
    <property type="component" value="Unplaced"/>
</dbReference>
<dbReference type="GeneID" id="112548947"/>
<gene>
    <name evidence="3" type="primary">LOC112548947</name>
</gene>
<feature type="region of interest" description="Disordered" evidence="1">
    <location>
        <begin position="1"/>
        <end position="138"/>
    </location>
</feature>
<feature type="compositionally biased region" description="Basic and acidic residues" evidence="1">
    <location>
        <begin position="18"/>
        <end position="50"/>
    </location>
</feature>
<name>A0A3Q0G0H1_ALLSI</name>
<dbReference type="RefSeq" id="XP_025051543.1">
    <property type="nucleotide sequence ID" value="XM_025195758.1"/>
</dbReference>
<proteinExistence type="predicted"/>
<keyword evidence="2" id="KW-1185">Reference proteome</keyword>
<evidence type="ECO:0000313" key="3">
    <source>
        <dbReference type="RefSeq" id="XP_025051543.1"/>
    </source>
</evidence>